<dbReference type="PANTHER" id="PTHR21299">
    <property type="entry name" value="CYTIDYLATE KINASE/PANTOATE-BETA-ALANINE LIGASE"/>
    <property type="match status" value="1"/>
</dbReference>
<keyword evidence="3 9" id="KW-0963">Cytoplasm</keyword>
<dbReference type="InterPro" id="IPR014729">
    <property type="entry name" value="Rossmann-like_a/b/a_fold"/>
</dbReference>
<dbReference type="RefSeq" id="WP_270897553.1">
    <property type="nucleotide sequence ID" value="NZ_JBHSPF010000018.1"/>
</dbReference>
<dbReference type="Gene3D" id="3.30.1300.10">
    <property type="entry name" value="Pantoate-beta-alanine ligase, C-terminal domain"/>
    <property type="match status" value="1"/>
</dbReference>
<dbReference type="SUPFAM" id="SSF52374">
    <property type="entry name" value="Nucleotidylyl transferase"/>
    <property type="match status" value="1"/>
</dbReference>
<evidence type="ECO:0000313" key="10">
    <source>
        <dbReference type="EMBL" id="MFC5628290.1"/>
    </source>
</evidence>
<evidence type="ECO:0000256" key="9">
    <source>
        <dbReference type="HAMAP-Rule" id="MF_00158"/>
    </source>
</evidence>
<feature type="binding site" evidence="9">
    <location>
        <position position="176"/>
    </location>
    <ligand>
        <name>ATP</name>
        <dbReference type="ChEBI" id="CHEBI:30616"/>
    </ligand>
</feature>
<feature type="active site" description="Proton donor" evidence="9">
    <location>
        <position position="37"/>
    </location>
</feature>
<comment type="catalytic activity">
    <reaction evidence="8 9">
        <text>(R)-pantoate + beta-alanine + ATP = (R)-pantothenate + AMP + diphosphate + H(+)</text>
        <dbReference type="Rhea" id="RHEA:10912"/>
        <dbReference type="ChEBI" id="CHEBI:15378"/>
        <dbReference type="ChEBI" id="CHEBI:15980"/>
        <dbReference type="ChEBI" id="CHEBI:29032"/>
        <dbReference type="ChEBI" id="CHEBI:30616"/>
        <dbReference type="ChEBI" id="CHEBI:33019"/>
        <dbReference type="ChEBI" id="CHEBI:57966"/>
        <dbReference type="ChEBI" id="CHEBI:456215"/>
        <dbReference type="EC" id="6.3.2.1"/>
    </reaction>
</comment>
<dbReference type="Proteomes" id="UP001596143">
    <property type="component" value="Unassembled WGS sequence"/>
</dbReference>
<dbReference type="HAMAP" id="MF_00158">
    <property type="entry name" value="PanC"/>
    <property type="match status" value="1"/>
</dbReference>
<proteinExistence type="inferred from homology"/>
<comment type="function">
    <text evidence="9">Catalyzes the condensation of pantoate with beta-alanine in an ATP-dependent reaction via a pantoyl-adenylate intermediate.</text>
</comment>
<comment type="miscellaneous">
    <text evidence="9">The reaction proceeds by a bi uni uni bi ping pong mechanism.</text>
</comment>
<evidence type="ECO:0000256" key="3">
    <source>
        <dbReference type="ARBA" id="ARBA00022490"/>
    </source>
</evidence>
<reference evidence="11" key="1">
    <citation type="journal article" date="2019" name="Int. J. Syst. Evol. Microbiol.">
        <title>The Global Catalogue of Microorganisms (GCM) 10K type strain sequencing project: providing services to taxonomists for standard genome sequencing and annotation.</title>
        <authorList>
            <consortium name="The Broad Institute Genomics Platform"/>
            <consortium name="The Broad Institute Genome Sequencing Center for Infectious Disease"/>
            <person name="Wu L."/>
            <person name="Ma J."/>
        </authorList>
    </citation>
    <scope>NUCLEOTIDE SEQUENCE [LARGE SCALE GENOMIC DNA]</scope>
    <source>
        <strain evidence="11">CGMCC 1.15790</strain>
    </source>
</reference>
<comment type="subcellular location">
    <subcellularLocation>
        <location evidence="9">Cytoplasm</location>
    </subcellularLocation>
</comment>
<dbReference type="NCBIfam" id="TIGR00018">
    <property type="entry name" value="panC"/>
    <property type="match status" value="1"/>
</dbReference>
<evidence type="ECO:0000256" key="1">
    <source>
        <dbReference type="ARBA" id="ARBA00004990"/>
    </source>
</evidence>
<comment type="subunit">
    <text evidence="9">Homodimer.</text>
</comment>
<evidence type="ECO:0000256" key="4">
    <source>
        <dbReference type="ARBA" id="ARBA00022598"/>
    </source>
</evidence>
<organism evidence="10 11">
    <name type="scientific">Aliibacillus thermotolerans</name>
    <dbReference type="NCBI Taxonomy" id="1834418"/>
    <lineage>
        <taxon>Bacteria</taxon>
        <taxon>Bacillati</taxon>
        <taxon>Bacillota</taxon>
        <taxon>Bacilli</taxon>
        <taxon>Bacillales</taxon>
        <taxon>Bacillaceae</taxon>
        <taxon>Aliibacillus</taxon>
    </lineage>
</organism>
<comment type="pathway">
    <text evidence="1 9">Cofactor biosynthesis; (R)-pantothenate biosynthesis; (R)-pantothenate from (R)-pantoate and beta-alanine: step 1/1.</text>
</comment>
<dbReference type="CDD" id="cd00560">
    <property type="entry name" value="PanC"/>
    <property type="match status" value="1"/>
</dbReference>
<keyword evidence="11" id="KW-1185">Reference proteome</keyword>
<keyword evidence="6 9" id="KW-0547">Nucleotide-binding</keyword>
<dbReference type="PANTHER" id="PTHR21299:SF1">
    <property type="entry name" value="PANTOATE--BETA-ALANINE LIGASE"/>
    <property type="match status" value="1"/>
</dbReference>
<accession>A0ABW0U4F0</accession>
<dbReference type="InterPro" id="IPR004821">
    <property type="entry name" value="Cyt_trans-like"/>
</dbReference>
<dbReference type="GO" id="GO:0004592">
    <property type="term" value="F:pantoate-beta-alanine ligase activity"/>
    <property type="evidence" value="ECO:0007669"/>
    <property type="project" value="UniProtKB-EC"/>
</dbReference>
<sequence length="294" mass="32828">MITVHTVLDLQAQITRLKAENQSIGFVPTMGALHEGHLSLMRKAKEEQDVLVVSIFVNPLQFGPGEDYDTYPRTIDKDKELLSQIGADVLFMPSVKEMYPRPLHTSVSVQKGADVLCGKSRPGHFDGVLTVVLKLFQLVQPHAAYFGKKDAQQVAVIQNMVEDFHIPVKIVPVDTVRERDGLAVSSRNVRLTPEERKEAPHLYQSLQLALTLIQHGTTNCDVIKEKMREYLKQHTSGEIDYIDILTFPTLTALSEVRGTIIIAIAVQFSEARLIDNVIVDIAYEKGEVSCIARS</sequence>
<evidence type="ECO:0000313" key="11">
    <source>
        <dbReference type="Proteomes" id="UP001596143"/>
    </source>
</evidence>
<feature type="binding site" evidence="9">
    <location>
        <position position="61"/>
    </location>
    <ligand>
        <name>(R)-pantoate</name>
        <dbReference type="ChEBI" id="CHEBI:15980"/>
    </ligand>
</feature>
<dbReference type="NCBIfam" id="TIGR00125">
    <property type="entry name" value="cyt_tran_rel"/>
    <property type="match status" value="1"/>
</dbReference>
<name>A0ABW0U4F0_9BACI</name>
<evidence type="ECO:0000256" key="5">
    <source>
        <dbReference type="ARBA" id="ARBA00022655"/>
    </source>
</evidence>
<dbReference type="EC" id="6.3.2.1" evidence="9"/>
<keyword evidence="7 9" id="KW-0067">ATP-binding</keyword>
<comment type="similarity">
    <text evidence="2 9">Belongs to the pantothenate synthetase family.</text>
</comment>
<evidence type="ECO:0000256" key="2">
    <source>
        <dbReference type="ARBA" id="ARBA00009256"/>
    </source>
</evidence>
<feature type="binding site" evidence="9">
    <location>
        <begin position="184"/>
        <end position="187"/>
    </location>
    <ligand>
        <name>ATP</name>
        <dbReference type="ChEBI" id="CHEBI:30616"/>
    </ligand>
</feature>
<gene>
    <name evidence="9 10" type="primary">panC</name>
    <name evidence="10" type="ORF">ACFPTR_05190</name>
</gene>
<dbReference type="Pfam" id="PF02569">
    <property type="entry name" value="Pantoate_ligase"/>
    <property type="match status" value="1"/>
</dbReference>
<keyword evidence="4 9" id="KW-0436">Ligase</keyword>
<dbReference type="InterPro" id="IPR042176">
    <property type="entry name" value="Pantoate_ligase_C"/>
</dbReference>
<evidence type="ECO:0000256" key="7">
    <source>
        <dbReference type="ARBA" id="ARBA00022840"/>
    </source>
</evidence>
<protein>
    <recommendedName>
        <fullName evidence="9">Pantothenate synthetase</fullName>
        <shortName evidence="9">PS</shortName>
        <ecNumber evidence="9">6.3.2.1</ecNumber>
    </recommendedName>
    <alternativeName>
        <fullName evidence="9">Pantoate--beta-alanine ligase</fullName>
    </alternativeName>
    <alternativeName>
        <fullName evidence="9">Pantoate-activating enzyme</fullName>
    </alternativeName>
</protein>
<feature type="binding site" evidence="9">
    <location>
        <position position="61"/>
    </location>
    <ligand>
        <name>beta-alanine</name>
        <dbReference type="ChEBI" id="CHEBI:57966"/>
    </ligand>
</feature>
<evidence type="ECO:0000256" key="8">
    <source>
        <dbReference type="ARBA" id="ARBA00048258"/>
    </source>
</evidence>
<feature type="binding site" evidence="9">
    <location>
        <begin position="30"/>
        <end position="37"/>
    </location>
    <ligand>
        <name>ATP</name>
        <dbReference type="ChEBI" id="CHEBI:30616"/>
    </ligand>
</feature>
<dbReference type="InterPro" id="IPR003721">
    <property type="entry name" value="Pantoate_ligase"/>
</dbReference>
<feature type="binding site" evidence="9">
    <location>
        <position position="153"/>
    </location>
    <ligand>
        <name>(R)-pantoate</name>
        <dbReference type="ChEBI" id="CHEBI:15980"/>
    </ligand>
</feature>
<dbReference type="EMBL" id="JBHSPF010000018">
    <property type="protein sequence ID" value="MFC5628290.1"/>
    <property type="molecule type" value="Genomic_DNA"/>
</dbReference>
<keyword evidence="5 9" id="KW-0566">Pantothenate biosynthesis</keyword>
<feature type="binding site" evidence="9">
    <location>
        <begin position="147"/>
        <end position="150"/>
    </location>
    <ligand>
        <name>ATP</name>
        <dbReference type="ChEBI" id="CHEBI:30616"/>
    </ligand>
</feature>
<dbReference type="Gene3D" id="3.40.50.620">
    <property type="entry name" value="HUPs"/>
    <property type="match status" value="1"/>
</dbReference>
<comment type="caution">
    <text evidence="10">The sequence shown here is derived from an EMBL/GenBank/DDBJ whole genome shotgun (WGS) entry which is preliminary data.</text>
</comment>
<evidence type="ECO:0000256" key="6">
    <source>
        <dbReference type="ARBA" id="ARBA00022741"/>
    </source>
</evidence>